<accession>A0ABM1TKK6</accession>
<dbReference type="PANTHER" id="PTHR46575:SF1">
    <property type="entry name" value="AMYLOID PROTEIN-BINDING PROTEIN 2"/>
    <property type="match status" value="1"/>
</dbReference>
<dbReference type="Gene3D" id="1.25.40.10">
    <property type="entry name" value="Tetratricopeptide repeat domain"/>
    <property type="match status" value="1"/>
</dbReference>
<dbReference type="InterPro" id="IPR011990">
    <property type="entry name" value="TPR-like_helical_dom_sf"/>
</dbReference>
<dbReference type="Proteomes" id="UP000694941">
    <property type="component" value="Unplaced"/>
</dbReference>
<sequence>MDIMQYLLPHDHLLLASSKRVKALILEEIAIDNQDKAIEHRLLLEARELHLSALRLTQQAFGEMNVQTAKHYGNLGRLYQSMKKFKFFGGSAVNVSGIQFLTVDRAQMAHCGNEHVR</sequence>
<dbReference type="GeneID" id="111089040"/>
<reference evidence="2" key="1">
    <citation type="submission" date="2025-08" db="UniProtKB">
        <authorList>
            <consortium name="RefSeq"/>
        </authorList>
    </citation>
    <scope>IDENTIFICATION</scope>
    <source>
        <tissue evidence="2">Muscle</tissue>
    </source>
</reference>
<evidence type="ECO:0000313" key="1">
    <source>
        <dbReference type="Proteomes" id="UP000694941"/>
    </source>
</evidence>
<gene>
    <name evidence="2" type="primary">LOC111089040</name>
</gene>
<protein>
    <submittedName>
        <fullName evidence="2">Amyloid protein-binding protein 2-like</fullName>
    </submittedName>
</protein>
<proteinExistence type="predicted"/>
<name>A0ABM1TKK6_LIMPO</name>
<organism evidence="1 2">
    <name type="scientific">Limulus polyphemus</name>
    <name type="common">Atlantic horseshoe crab</name>
    <dbReference type="NCBI Taxonomy" id="6850"/>
    <lineage>
        <taxon>Eukaryota</taxon>
        <taxon>Metazoa</taxon>
        <taxon>Ecdysozoa</taxon>
        <taxon>Arthropoda</taxon>
        <taxon>Chelicerata</taxon>
        <taxon>Merostomata</taxon>
        <taxon>Xiphosura</taxon>
        <taxon>Limulidae</taxon>
        <taxon>Limulus</taxon>
    </lineage>
</organism>
<dbReference type="InterPro" id="IPR042476">
    <property type="entry name" value="APPBP2"/>
</dbReference>
<keyword evidence="1" id="KW-1185">Reference proteome</keyword>
<evidence type="ECO:0000313" key="2">
    <source>
        <dbReference type="RefSeq" id="XP_022256412.1"/>
    </source>
</evidence>
<dbReference type="PANTHER" id="PTHR46575">
    <property type="entry name" value="AMYLOID PROTEIN-BINDING PROTEIN 2"/>
    <property type="match status" value="1"/>
</dbReference>
<dbReference type="RefSeq" id="XP_022256412.1">
    <property type="nucleotide sequence ID" value="XM_022400704.1"/>
</dbReference>